<dbReference type="InterPro" id="IPR009057">
    <property type="entry name" value="Homeodomain-like_sf"/>
</dbReference>
<dbReference type="PRINTS" id="PR00455">
    <property type="entry name" value="HTHTETR"/>
</dbReference>
<accession>A9DDV9</accession>
<dbReference type="OrthoDB" id="9802802at2"/>
<keyword evidence="5" id="KW-1185">Reference proteome</keyword>
<evidence type="ECO:0000256" key="1">
    <source>
        <dbReference type="ARBA" id="ARBA00023125"/>
    </source>
</evidence>
<evidence type="ECO:0000313" key="5">
    <source>
        <dbReference type="Proteomes" id="UP000004291"/>
    </source>
</evidence>
<dbReference type="GO" id="GO:0000976">
    <property type="term" value="F:transcription cis-regulatory region binding"/>
    <property type="evidence" value="ECO:0007669"/>
    <property type="project" value="TreeGrafter"/>
</dbReference>
<dbReference type="STRING" id="411684.HPDFL43_13155"/>
<feature type="DNA-binding region" description="H-T-H motif" evidence="2">
    <location>
        <begin position="25"/>
        <end position="44"/>
    </location>
</feature>
<dbReference type="AlphaFoldDB" id="A9DDV9"/>
<dbReference type="PROSITE" id="PS50977">
    <property type="entry name" value="HTH_TETR_2"/>
    <property type="match status" value="1"/>
</dbReference>
<protein>
    <submittedName>
        <fullName evidence="4">Transcriptional regulator</fullName>
    </submittedName>
</protein>
<dbReference type="PANTHER" id="PTHR30055:SF153">
    <property type="entry name" value="HTH-TYPE TRANSCRIPTIONAL REPRESSOR RV3405C"/>
    <property type="match status" value="1"/>
</dbReference>
<dbReference type="Pfam" id="PF00440">
    <property type="entry name" value="TetR_N"/>
    <property type="match status" value="1"/>
</dbReference>
<dbReference type="PANTHER" id="PTHR30055">
    <property type="entry name" value="HTH-TYPE TRANSCRIPTIONAL REGULATOR RUTR"/>
    <property type="match status" value="1"/>
</dbReference>
<proteinExistence type="predicted"/>
<reference evidence="4 5" key="2">
    <citation type="submission" date="2012-06" db="EMBL/GenBank/DDBJ databases">
        <authorList>
            <person name="Fiebig A."/>
        </authorList>
    </citation>
    <scope>NUCLEOTIDE SEQUENCE [LARGE SCALE GENOMIC DNA]</scope>
    <source>
        <strain evidence="4 5">DFL-43</strain>
    </source>
</reference>
<evidence type="ECO:0000256" key="2">
    <source>
        <dbReference type="PROSITE-ProRule" id="PRU00335"/>
    </source>
</evidence>
<evidence type="ECO:0000259" key="3">
    <source>
        <dbReference type="PROSITE" id="PS50977"/>
    </source>
</evidence>
<dbReference type="Proteomes" id="UP000004291">
    <property type="component" value="Chromosome"/>
</dbReference>
<dbReference type="GO" id="GO:0003700">
    <property type="term" value="F:DNA-binding transcription factor activity"/>
    <property type="evidence" value="ECO:0007669"/>
    <property type="project" value="TreeGrafter"/>
</dbReference>
<dbReference type="InterPro" id="IPR001647">
    <property type="entry name" value="HTH_TetR"/>
</dbReference>
<dbReference type="SUPFAM" id="SSF46689">
    <property type="entry name" value="Homeodomain-like"/>
    <property type="match status" value="1"/>
</dbReference>
<gene>
    <name evidence="4" type="ORF">HPDFL43_13155</name>
</gene>
<name>A9DDV9_HOEPD</name>
<feature type="domain" description="HTH tetR-type" evidence="3">
    <location>
        <begin position="2"/>
        <end position="62"/>
    </location>
</feature>
<dbReference type="EMBL" id="ABIA03000004">
    <property type="protein sequence ID" value="EDQ31914.1"/>
    <property type="molecule type" value="Genomic_DNA"/>
</dbReference>
<keyword evidence="1 2" id="KW-0238">DNA-binding</keyword>
<evidence type="ECO:0000313" key="4">
    <source>
        <dbReference type="EMBL" id="EDQ31914.1"/>
    </source>
</evidence>
<organism evidence="4 5">
    <name type="scientific">Hoeflea phototrophica (strain DSM 17068 / NCIMB 14078 / DFL-43)</name>
    <dbReference type="NCBI Taxonomy" id="411684"/>
    <lineage>
        <taxon>Bacteria</taxon>
        <taxon>Pseudomonadati</taxon>
        <taxon>Pseudomonadota</taxon>
        <taxon>Alphaproteobacteria</taxon>
        <taxon>Hyphomicrobiales</taxon>
        <taxon>Rhizobiaceae</taxon>
        <taxon>Hoeflea</taxon>
    </lineage>
</organism>
<dbReference type="HOGENOM" id="CLU_069356_36_0_5"/>
<dbReference type="Gene3D" id="1.10.357.10">
    <property type="entry name" value="Tetracycline Repressor, domain 2"/>
    <property type="match status" value="1"/>
</dbReference>
<reference evidence="4 5" key="1">
    <citation type="submission" date="2007-10" db="EMBL/GenBank/DDBJ databases">
        <authorList>
            <person name="Wagner-Dobler I."/>
            <person name="Ferriera S."/>
            <person name="Johnson J."/>
            <person name="Kravitz S."/>
            <person name="Beeson K."/>
            <person name="Sutton G."/>
            <person name="Rogers Y.-H."/>
            <person name="Friedman R."/>
            <person name="Frazier M."/>
            <person name="Venter J.C."/>
        </authorList>
    </citation>
    <scope>NUCLEOTIDE SEQUENCE [LARGE SCALE GENOMIC DNA]</scope>
    <source>
        <strain evidence="4 5">DFL-43</strain>
    </source>
</reference>
<dbReference type="eggNOG" id="COG1309">
    <property type="taxonomic scope" value="Bacteria"/>
</dbReference>
<dbReference type="InterPro" id="IPR050109">
    <property type="entry name" value="HTH-type_TetR-like_transc_reg"/>
</dbReference>
<sequence length="187" mass="20406">MNDRQKKILDAAIAVFSRYGLRKATMGDIAEQAGISRQTLYARYSNKEEIISAAMELIAEQVCREVKEGWGPARSIGERLDIFLDAAVVQFFDQVRQMPDASDLLIGNSDGAKGAHMAAEQGKIDLLTCLFEPFGEALAAKGSSPEALAEFFYASAASYKFIARDADHLHSLLATLKQNTLIMLGEG</sequence>
<comment type="caution">
    <text evidence="4">The sequence shown here is derived from an EMBL/GenBank/DDBJ whole genome shotgun (WGS) entry which is preliminary data.</text>
</comment>